<dbReference type="InterPro" id="IPR007280">
    <property type="entry name" value="Peptidase_C_arc/bac"/>
</dbReference>
<feature type="domain" description="Peptidase C-terminal archaeal/bacterial" evidence="11">
    <location>
        <begin position="858"/>
        <end position="926"/>
    </location>
</feature>
<evidence type="ECO:0000313" key="14">
    <source>
        <dbReference type="EMBL" id="GAA0760794.1"/>
    </source>
</evidence>
<dbReference type="SUPFAM" id="SSF52743">
    <property type="entry name" value="Subtilisin-like"/>
    <property type="match status" value="1"/>
</dbReference>
<dbReference type="Pfam" id="PF17766">
    <property type="entry name" value="fn3_6"/>
    <property type="match status" value="1"/>
</dbReference>
<name>A0ABP3VL35_9BURK</name>
<dbReference type="SUPFAM" id="SSF54897">
    <property type="entry name" value="Protease propeptides/inhibitors"/>
    <property type="match status" value="1"/>
</dbReference>
<evidence type="ECO:0000256" key="8">
    <source>
        <dbReference type="SAM" id="SignalP"/>
    </source>
</evidence>
<gene>
    <name evidence="14" type="ORF">GCM10009107_43720</name>
</gene>
<keyword evidence="4 6" id="KW-0378">Hydrolase</keyword>
<dbReference type="PANTHER" id="PTHR10795">
    <property type="entry name" value="PROPROTEIN CONVERTASE SUBTILISIN/KEXIN"/>
    <property type="match status" value="1"/>
</dbReference>
<organism evidence="14 15">
    <name type="scientific">Ideonella azotifigens</name>
    <dbReference type="NCBI Taxonomy" id="513160"/>
    <lineage>
        <taxon>Bacteria</taxon>
        <taxon>Pseudomonadati</taxon>
        <taxon>Pseudomonadota</taxon>
        <taxon>Betaproteobacteria</taxon>
        <taxon>Burkholderiales</taxon>
        <taxon>Sphaerotilaceae</taxon>
        <taxon>Ideonella</taxon>
    </lineage>
</organism>
<dbReference type="Pfam" id="PF05922">
    <property type="entry name" value="Inhibitor_I9"/>
    <property type="match status" value="1"/>
</dbReference>
<keyword evidence="5 6" id="KW-0720">Serine protease</keyword>
<evidence type="ECO:0000256" key="2">
    <source>
        <dbReference type="ARBA" id="ARBA00022670"/>
    </source>
</evidence>
<evidence type="ECO:0000256" key="4">
    <source>
        <dbReference type="ARBA" id="ARBA00022801"/>
    </source>
</evidence>
<evidence type="ECO:0000259" key="11">
    <source>
        <dbReference type="Pfam" id="PF04151"/>
    </source>
</evidence>
<dbReference type="InterPro" id="IPR010259">
    <property type="entry name" value="S8pro/Inhibitor_I9"/>
</dbReference>
<dbReference type="InterPro" id="IPR037045">
    <property type="entry name" value="S8pro/Inhibitor_I9_sf"/>
</dbReference>
<dbReference type="InterPro" id="IPR036852">
    <property type="entry name" value="Peptidase_S8/S53_dom_sf"/>
</dbReference>
<evidence type="ECO:0000256" key="5">
    <source>
        <dbReference type="ARBA" id="ARBA00022825"/>
    </source>
</evidence>
<dbReference type="Gene3D" id="3.40.50.200">
    <property type="entry name" value="Peptidase S8/S53 domain"/>
    <property type="match status" value="1"/>
</dbReference>
<dbReference type="Gene3D" id="3.50.30.30">
    <property type="match status" value="1"/>
</dbReference>
<feature type="domain" description="Inhibitor I9" evidence="12">
    <location>
        <begin position="34"/>
        <end position="134"/>
    </location>
</feature>
<comment type="caution">
    <text evidence="14">The sequence shown here is derived from an EMBL/GenBank/DDBJ whole genome shotgun (WGS) entry which is preliminary data.</text>
</comment>
<feature type="domain" description="Peptidase S8/S53" evidence="9">
    <location>
        <begin position="164"/>
        <end position="661"/>
    </location>
</feature>
<dbReference type="InterPro" id="IPR000209">
    <property type="entry name" value="Peptidase_S8/S53_dom"/>
</dbReference>
<feature type="domain" description="Subtilisin-like protease fibronectin type-III" evidence="13">
    <location>
        <begin position="709"/>
        <end position="800"/>
    </location>
</feature>
<dbReference type="InterPro" id="IPR015500">
    <property type="entry name" value="Peptidase_S8_subtilisin-rel"/>
</dbReference>
<dbReference type="CDD" id="cd02120">
    <property type="entry name" value="PA_subtilisin_like"/>
    <property type="match status" value="1"/>
</dbReference>
<dbReference type="InterPro" id="IPR023828">
    <property type="entry name" value="Peptidase_S8_Ser-AS"/>
</dbReference>
<evidence type="ECO:0000256" key="3">
    <source>
        <dbReference type="ARBA" id="ARBA00022729"/>
    </source>
</evidence>
<evidence type="ECO:0000256" key="6">
    <source>
        <dbReference type="PROSITE-ProRule" id="PRU01240"/>
    </source>
</evidence>
<keyword evidence="2 6" id="KW-0645">Protease</keyword>
<keyword evidence="3 8" id="KW-0732">Signal</keyword>
<dbReference type="Pfam" id="PF00082">
    <property type="entry name" value="Peptidase_S8"/>
    <property type="match status" value="1"/>
</dbReference>
<feature type="active site" description="Charge relay system" evidence="6">
    <location>
        <position position="173"/>
    </location>
</feature>
<dbReference type="Gene3D" id="2.60.40.2310">
    <property type="match status" value="1"/>
</dbReference>
<evidence type="ECO:0000259" key="10">
    <source>
        <dbReference type="Pfam" id="PF02225"/>
    </source>
</evidence>
<evidence type="ECO:0000259" key="12">
    <source>
        <dbReference type="Pfam" id="PF05922"/>
    </source>
</evidence>
<feature type="signal peptide" evidence="8">
    <location>
        <begin position="1"/>
        <end position="25"/>
    </location>
</feature>
<feature type="active site" description="Charge relay system" evidence="6">
    <location>
        <position position="264"/>
    </location>
</feature>
<dbReference type="PRINTS" id="PR00723">
    <property type="entry name" value="SUBTILISIN"/>
</dbReference>
<sequence>MSFFPRTVRLTQLMLLSGVMSASFAATSPSASRSYIVLLKEAPAASYRGGVAGLAATQVPEGQKLNARAAAVQAYRAHLAGEQQKLISSLGPVKLLHRYNVAFNGFSAVLTEAQAKKLRANSAVSSVLADERREATTITTPLFLGLDGPGGVWTKKVQGVLEKGENVIVAVVDSGIQPENPAFYDHVDANGTPVKTGGTLAYQPLPAGQYSGTCTTGAGFTADSCNNKLIGAQVFSAGYQQAVAQGAVTPFLNFYDVPRDEVGHGSHTLSTAGGNANAPAYTSAGIYVGTTSGMAPRARVATYKALFGTIAADGSLGGNGFNSDLVAAIDQAVADGVDVINYSISGSQTNLLDPVEVAFLNATAAGVFVAASAGNSGPGNQVAHNSPWLTTVAASTHDRQFIADLSLGNGTGPYTGASFDPAALPSASMVLSSDIPAAGVPVANANLCFLNSLDSTKAVGKIVVCDRGTNARVEKSQEVARVGGVGMVLINPSANTVVADFHSVPTVHLDAPSRTAVRNYVTSSGASATGAISARYQAPNVVAPIMASFSSRGPNLAELSVMKPEITAPGVDVIASVTYAQQSQADHDAILAGTLVPSPVVESYQGTSMSTPHIAGIAALIKQAHPNWPPAQIKSAMVTSTTGVKLASGAPDTNPNGYGAGHVNPRGAADPGLVYPINPADYLSFLCGANWLAADDANCLAFGSAAPSNLNLPTVAADVPGTLTIKRHVRNVGTGPAIYSASATVPGFIATVTPPTLSLAKNEVAAFTLTLKTNGAALNTGVFGNLSWTDGSHVVTSPVLARARALSAPAVLSSTAATGSAKFKVAYGFDGATSALVTGLKPATRTAGTVALNAQVCFNISVPADALVVRAALYNADTSGNGGDDLDMTLLNPSGTTVASSGGATADELVSVTAPVAGTYKACVQGYNPVGGSSNFTLSSWVLSAADAGGSLAVTGLPTTVAVADQASVKASWSGLANLRYLGGIRYAKGDGSTVGTTLLTVEPNAPSLTLGASDMSARKARIAASR</sequence>
<accession>A0ABP3VL35</accession>
<dbReference type="Gene3D" id="2.60.120.380">
    <property type="match status" value="1"/>
</dbReference>
<dbReference type="Pfam" id="PF04151">
    <property type="entry name" value="PPC"/>
    <property type="match status" value="1"/>
</dbReference>
<evidence type="ECO:0000256" key="7">
    <source>
        <dbReference type="RuleBase" id="RU003355"/>
    </source>
</evidence>
<keyword evidence="15" id="KW-1185">Reference proteome</keyword>
<evidence type="ECO:0000259" key="13">
    <source>
        <dbReference type="Pfam" id="PF17766"/>
    </source>
</evidence>
<dbReference type="Proteomes" id="UP001500279">
    <property type="component" value="Unassembled WGS sequence"/>
</dbReference>
<dbReference type="InterPro" id="IPR023827">
    <property type="entry name" value="Peptidase_S8_Asp-AS"/>
</dbReference>
<dbReference type="InterPro" id="IPR003137">
    <property type="entry name" value="PA_domain"/>
</dbReference>
<dbReference type="Gene3D" id="3.30.70.80">
    <property type="entry name" value="Peptidase S8 propeptide/proteinase inhibitor I9"/>
    <property type="match status" value="1"/>
</dbReference>
<dbReference type="InterPro" id="IPR041469">
    <property type="entry name" value="Subtilisin-like_FN3"/>
</dbReference>
<evidence type="ECO:0000259" key="9">
    <source>
        <dbReference type="Pfam" id="PF00082"/>
    </source>
</evidence>
<dbReference type="EMBL" id="BAAAEW010000026">
    <property type="protein sequence ID" value="GAA0760794.1"/>
    <property type="molecule type" value="Genomic_DNA"/>
</dbReference>
<dbReference type="PROSITE" id="PS00136">
    <property type="entry name" value="SUBTILASE_ASP"/>
    <property type="match status" value="1"/>
</dbReference>
<dbReference type="InterPro" id="IPR045051">
    <property type="entry name" value="SBT"/>
</dbReference>
<dbReference type="RefSeq" id="WP_141287616.1">
    <property type="nucleotide sequence ID" value="NZ_BAAAEW010000026.1"/>
</dbReference>
<dbReference type="PROSITE" id="PS51892">
    <property type="entry name" value="SUBTILASE"/>
    <property type="match status" value="1"/>
</dbReference>
<feature type="active site" description="Charge relay system" evidence="6">
    <location>
        <position position="608"/>
    </location>
</feature>
<evidence type="ECO:0000313" key="15">
    <source>
        <dbReference type="Proteomes" id="UP001500279"/>
    </source>
</evidence>
<feature type="chain" id="PRO_5046142721" description="S8 family serine peptidase" evidence="8">
    <location>
        <begin position="26"/>
        <end position="1027"/>
    </location>
</feature>
<proteinExistence type="inferred from homology"/>
<protein>
    <recommendedName>
        <fullName evidence="16">S8 family serine peptidase</fullName>
    </recommendedName>
</protein>
<feature type="domain" description="PA" evidence="10">
    <location>
        <begin position="444"/>
        <end position="510"/>
    </location>
</feature>
<evidence type="ECO:0008006" key="16">
    <source>
        <dbReference type="Google" id="ProtNLM"/>
    </source>
</evidence>
<dbReference type="PROSITE" id="PS00138">
    <property type="entry name" value="SUBTILASE_SER"/>
    <property type="match status" value="1"/>
</dbReference>
<evidence type="ECO:0000256" key="1">
    <source>
        <dbReference type="ARBA" id="ARBA00011073"/>
    </source>
</evidence>
<reference evidence="15" key="1">
    <citation type="journal article" date="2019" name="Int. J. Syst. Evol. Microbiol.">
        <title>The Global Catalogue of Microorganisms (GCM) 10K type strain sequencing project: providing services to taxonomists for standard genome sequencing and annotation.</title>
        <authorList>
            <consortium name="The Broad Institute Genomics Platform"/>
            <consortium name="The Broad Institute Genome Sequencing Center for Infectious Disease"/>
            <person name="Wu L."/>
            <person name="Ma J."/>
        </authorList>
    </citation>
    <scope>NUCLEOTIDE SEQUENCE [LARGE SCALE GENOMIC DNA]</scope>
    <source>
        <strain evidence="15">JCM 15503</strain>
    </source>
</reference>
<comment type="similarity">
    <text evidence="1 6 7">Belongs to the peptidase S8 family.</text>
</comment>
<dbReference type="Pfam" id="PF02225">
    <property type="entry name" value="PA"/>
    <property type="match status" value="1"/>
</dbReference>